<keyword evidence="2" id="KW-1133">Transmembrane helix</keyword>
<dbReference type="RefSeq" id="XP_040793434.1">
    <property type="nucleotide sequence ID" value="XM_040936372.1"/>
</dbReference>
<evidence type="ECO:0000313" key="3">
    <source>
        <dbReference type="EMBL" id="KAF1850871.1"/>
    </source>
</evidence>
<feature type="region of interest" description="Disordered" evidence="1">
    <location>
        <begin position="1"/>
        <end position="43"/>
    </location>
</feature>
<proteinExistence type="predicted"/>
<evidence type="ECO:0000313" key="4">
    <source>
        <dbReference type="Proteomes" id="UP000800039"/>
    </source>
</evidence>
<keyword evidence="4" id="KW-1185">Reference proteome</keyword>
<dbReference type="GeneID" id="63853622"/>
<dbReference type="Proteomes" id="UP000800039">
    <property type="component" value="Unassembled WGS sequence"/>
</dbReference>
<keyword evidence="2" id="KW-0472">Membrane</keyword>
<sequence length="553" mass="62990">MTEDRKYETGLTTASEESLPPPAYSRTWGNDSVKSEGKRGSWRSSWTWKPKWTWSLQHGSSSIYRTAQKKVKPMLLNLRDIRVSKKQCIALFLVISCSVVPFILLGYYTPPNDSDPGIMPFMGIFQGKVIGCGDTLHGTPQNAKVSGIENLFVLDKTFGSLTFSQVKMIDVVWDVLLGRGVQILAWWVGYVVFSDALLRAIERHPASFRIFQRIALEGPSWLSVWTLMQEVWVAKSRRTKALFLYMFLSTCYILSVPLLLSAMTGYDSTTIAWVSLGDDNNIVPASRLDQSWIIWGTRNETWERNVCKPTSLMWDLQSFSSDHLRYCSCQLRNGSLVAPIPPNRYYYYPYPMIPDCNYNYPGNMETYKSHDSSLGKDITKNCNATFDVTINDKTYDGTNLNATQGYCYNSVGYDSMALYDKSRCLPDTANPSYQWGFSTMMSAFFIFLQMAWCLTMYAVWQDAQFNSTLVKSGYQMTILRATFAMAKAAKRKTGLGERQLVRANTKEIEQELYGGKQHKGTTVDYGLFIDDIEHGRDDSEVVRRVVRPKDEPD</sequence>
<feature type="transmembrane region" description="Helical" evidence="2">
    <location>
        <begin position="88"/>
        <end position="109"/>
    </location>
</feature>
<dbReference type="EMBL" id="ML976614">
    <property type="protein sequence ID" value="KAF1850871.1"/>
    <property type="molecule type" value="Genomic_DNA"/>
</dbReference>
<evidence type="ECO:0000256" key="1">
    <source>
        <dbReference type="SAM" id="MobiDB-lite"/>
    </source>
</evidence>
<dbReference type="AlphaFoldDB" id="A0A9P4GTP2"/>
<keyword evidence="2" id="KW-0812">Transmembrane</keyword>
<name>A0A9P4GTP2_9PLEO</name>
<accession>A0A9P4GTP2</accession>
<evidence type="ECO:0000256" key="2">
    <source>
        <dbReference type="SAM" id="Phobius"/>
    </source>
</evidence>
<comment type="caution">
    <text evidence="3">The sequence shown here is derived from an EMBL/GenBank/DDBJ whole genome shotgun (WGS) entry which is preliminary data.</text>
</comment>
<feature type="transmembrane region" description="Helical" evidence="2">
    <location>
        <begin position="242"/>
        <end position="260"/>
    </location>
</feature>
<protein>
    <submittedName>
        <fullName evidence="3">Uncharacterized protein</fullName>
    </submittedName>
</protein>
<dbReference type="OrthoDB" id="3903561at2759"/>
<gene>
    <name evidence="3" type="ORF">K460DRAFT_400909</name>
</gene>
<organism evidence="3 4">
    <name type="scientific">Cucurbitaria berberidis CBS 394.84</name>
    <dbReference type="NCBI Taxonomy" id="1168544"/>
    <lineage>
        <taxon>Eukaryota</taxon>
        <taxon>Fungi</taxon>
        <taxon>Dikarya</taxon>
        <taxon>Ascomycota</taxon>
        <taxon>Pezizomycotina</taxon>
        <taxon>Dothideomycetes</taxon>
        <taxon>Pleosporomycetidae</taxon>
        <taxon>Pleosporales</taxon>
        <taxon>Pleosporineae</taxon>
        <taxon>Cucurbitariaceae</taxon>
        <taxon>Cucurbitaria</taxon>
    </lineage>
</organism>
<reference evidence="3" key="1">
    <citation type="submission" date="2020-01" db="EMBL/GenBank/DDBJ databases">
        <authorList>
            <consortium name="DOE Joint Genome Institute"/>
            <person name="Haridas S."/>
            <person name="Albert R."/>
            <person name="Binder M."/>
            <person name="Bloem J."/>
            <person name="Labutti K."/>
            <person name="Salamov A."/>
            <person name="Andreopoulos B."/>
            <person name="Baker S.E."/>
            <person name="Barry K."/>
            <person name="Bills G."/>
            <person name="Bluhm B.H."/>
            <person name="Cannon C."/>
            <person name="Castanera R."/>
            <person name="Culley D.E."/>
            <person name="Daum C."/>
            <person name="Ezra D."/>
            <person name="Gonzalez J.B."/>
            <person name="Henrissat B."/>
            <person name="Kuo A."/>
            <person name="Liang C."/>
            <person name="Lipzen A."/>
            <person name="Lutzoni F."/>
            <person name="Magnuson J."/>
            <person name="Mondo S."/>
            <person name="Nolan M."/>
            <person name="Ohm R."/>
            <person name="Pangilinan J."/>
            <person name="Park H.-J."/>
            <person name="Ramirez L."/>
            <person name="Alfaro M."/>
            <person name="Sun H."/>
            <person name="Tritt A."/>
            <person name="Yoshinaga Y."/>
            <person name="Zwiers L.-H."/>
            <person name="Turgeon B.G."/>
            <person name="Goodwin S.B."/>
            <person name="Spatafora J.W."/>
            <person name="Crous P.W."/>
            <person name="Grigoriev I.V."/>
        </authorList>
    </citation>
    <scope>NUCLEOTIDE SEQUENCE</scope>
    <source>
        <strain evidence="3">CBS 394.84</strain>
    </source>
</reference>